<feature type="binding site" evidence="5">
    <location>
        <begin position="94"/>
        <end position="96"/>
    </location>
    <ligand>
        <name>substrate</name>
    </ligand>
</feature>
<dbReference type="CDD" id="cd07557">
    <property type="entry name" value="trimeric_dUTPase"/>
    <property type="match status" value="1"/>
</dbReference>
<organism evidence="7 8">
    <name type="scientific">Paracoccus lutimaris</name>
    <dbReference type="NCBI Taxonomy" id="1490030"/>
    <lineage>
        <taxon>Bacteria</taxon>
        <taxon>Pseudomonadati</taxon>
        <taxon>Pseudomonadota</taxon>
        <taxon>Alphaproteobacteria</taxon>
        <taxon>Rhodobacterales</taxon>
        <taxon>Paracoccaceae</taxon>
        <taxon>Paracoccus</taxon>
    </lineage>
</organism>
<dbReference type="GO" id="GO:0000287">
    <property type="term" value="F:magnesium ion binding"/>
    <property type="evidence" value="ECO:0007669"/>
    <property type="project" value="UniProtKB-UniRule"/>
</dbReference>
<dbReference type="EMBL" id="QPJL01000007">
    <property type="protein sequence ID" value="RCW84795.1"/>
    <property type="molecule type" value="Genomic_DNA"/>
</dbReference>
<dbReference type="InterPro" id="IPR008181">
    <property type="entry name" value="dUTPase"/>
</dbReference>
<keyword evidence="3 5" id="KW-0546">Nucleotide metabolism</keyword>
<dbReference type="AlphaFoldDB" id="A0A368YX80"/>
<comment type="pathway">
    <text evidence="5">Pyrimidine metabolism; dUMP biosynthesis; dUMP from dCTP (dUTP route): step 2/2.</text>
</comment>
<feature type="binding site" evidence="5">
    <location>
        <position position="90"/>
    </location>
    <ligand>
        <name>substrate</name>
    </ligand>
</feature>
<dbReference type="UniPathway" id="UPA00610">
    <property type="reaction ID" value="UER00666"/>
</dbReference>
<evidence type="ECO:0000256" key="2">
    <source>
        <dbReference type="ARBA" id="ARBA00022801"/>
    </source>
</evidence>
<dbReference type="HAMAP" id="MF_00116">
    <property type="entry name" value="dUTPase_bact"/>
    <property type="match status" value="1"/>
</dbReference>
<dbReference type="NCBIfam" id="TIGR00576">
    <property type="entry name" value="dut"/>
    <property type="match status" value="1"/>
</dbReference>
<feature type="binding site" evidence="5">
    <location>
        <begin position="77"/>
        <end position="79"/>
    </location>
    <ligand>
        <name>substrate</name>
    </ligand>
</feature>
<comment type="caution">
    <text evidence="7">The sequence shown here is derived from an EMBL/GenBank/DDBJ whole genome shotgun (WGS) entry which is preliminary data.</text>
</comment>
<gene>
    <name evidence="5" type="primary">dut</name>
    <name evidence="7" type="ORF">DFP89_10799</name>
</gene>
<dbReference type="Pfam" id="PF00692">
    <property type="entry name" value="dUTPase"/>
    <property type="match status" value="1"/>
</dbReference>
<evidence type="ECO:0000256" key="3">
    <source>
        <dbReference type="ARBA" id="ARBA00023080"/>
    </source>
</evidence>
<protein>
    <recommendedName>
        <fullName evidence="5">Deoxyuridine 5'-triphosphate nucleotidohydrolase</fullName>
        <shortName evidence="5">dUTPase</shortName>
        <ecNumber evidence="5">3.6.1.23</ecNumber>
    </recommendedName>
    <alternativeName>
        <fullName evidence="5">dUTP pyrophosphatase</fullName>
    </alternativeName>
</protein>
<evidence type="ECO:0000313" key="8">
    <source>
        <dbReference type="Proteomes" id="UP000253345"/>
    </source>
</evidence>
<sequence>MLPEGIGEKVTQVVKFARVEGNDLPLPGYETPGAAGMDLRAFLPDGPLTMAPGELHLVSTGLRVELPANTEMQIRPRSSLALKKRIIIPNSPGTIDEDYRGVILVGLYLLGGEPVTLSHGDRFAQAIIAPVIKPNVIEVAELSATDRGANGFGSTGSQ</sequence>
<dbReference type="NCBIfam" id="NF001862">
    <property type="entry name" value="PRK00601.1"/>
    <property type="match status" value="1"/>
</dbReference>
<keyword evidence="5" id="KW-0460">Magnesium</keyword>
<name>A0A368YX80_9RHOB</name>
<dbReference type="InterPro" id="IPR029054">
    <property type="entry name" value="dUTPase-like"/>
</dbReference>
<dbReference type="PANTHER" id="PTHR11241:SF0">
    <property type="entry name" value="DEOXYURIDINE 5'-TRIPHOSPHATE NUCLEOTIDOHYDROLASE"/>
    <property type="match status" value="1"/>
</dbReference>
<dbReference type="SUPFAM" id="SSF51283">
    <property type="entry name" value="dUTPase-like"/>
    <property type="match status" value="1"/>
</dbReference>
<reference evidence="7 8" key="1">
    <citation type="submission" date="2018-07" db="EMBL/GenBank/DDBJ databases">
        <title>Genomic Encyclopedia of Type Strains, Phase III (KMG-III): the genomes of soil and plant-associated and newly described type strains.</title>
        <authorList>
            <person name="Whitman W."/>
        </authorList>
    </citation>
    <scope>NUCLEOTIDE SEQUENCE [LARGE SCALE GENOMIC DNA]</scope>
    <source>
        <strain evidence="7 8">CECT 8525</strain>
    </source>
</reference>
<dbReference type="GO" id="GO:0006226">
    <property type="term" value="P:dUMP biosynthetic process"/>
    <property type="evidence" value="ECO:0007669"/>
    <property type="project" value="UniProtKB-UniRule"/>
</dbReference>
<dbReference type="EC" id="3.6.1.23" evidence="5"/>
<dbReference type="GO" id="GO:0004170">
    <property type="term" value="F:dUTP diphosphatase activity"/>
    <property type="evidence" value="ECO:0007669"/>
    <property type="project" value="UniProtKB-UniRule"/>
</dbReference>
<evidence type="ECO:0000259" key="6">
    <source>
        <dbReference type="Pfam" id="PF00692"/>
    </source>
</evidence>
<keyword evidence="2 5" id="KW-0378">Hydrolase</keyword>
<keyword evidence="5" id="KW-0479">Metal-binding</keyword>
<dbReference type="Gene3D" id="2.70.40.10">
    <property type="match status" value="1"/>
</dbReference>
<dbReference type="InterPro" id="IPR036157">
    <property type="entry name" value="dUTPase-like_sf"/>
</dbReference>
<keyword evidence="8" id="KW-1185">Reference proteome</keyword>
<dbReference type="OrthoDB" id="9809956at2"/>
<evidence type="ECO:0000313" key="7">
    <source>
        <dbReference type="EMBL" id="RCW84795.1"/>
    </source>
</evidence>
<comment type="similarity">
    <text evidence="1 5">Belongs to the dUTPase family.</text>
</comment>
<comment type="catalytic activity">
    <reaction evidence="4 5">
        <text>dUTP + H2O = dUMP + diphosphate + H(+)</text>
        <dbReference type="Rhea" id="RHEA:10248"/>
        <dbReference type="ChEBI" id="CHEBI:15377"/>
        <dbReference type="ChEBI" id="CHEBI:15378"/>
        <dbReference type="ChEBI" id="CHEBI:33019"/>
        <dbReference type="ChEBI" id="CHEBI:61555"/>
        <dbReference type="ChEBI" id="CHEBI:246422"/>
        <dbReference type="EC" id="3.6.1.23"/>
    </reaction>
</comment>
<evidence type="ECO:0000256" key="4">
    <source>
        <dbReference type="ARBA" id="ARBA00047686"/>
    </source>
</evidence>
<dbReference type="GO" id="GO:0046081">
    <property type="term" value="P:dUTP catabolic process"/>
    <property type="evidence" value="ECO:0007669"/>
    <property type="project" value="InterPro"/>
</dbReference>
<dbReference type="Proteomes" id="UP000253345">
    <property type="component" value="Unassembled WGS sequence"/>
</dbReference>
<comment type="cofactor">
    <cofactor evidence="5">
        <name>Mg(2+)</name>
        <dbReference type="ChEBI" id="CHEBI:18420"/>
    </cofactor>
</comment>
<evidence type="ECO:0000256" key="5">
    <source>
        <dbReference type="HAMAP-Rule" id="MF_00116"/>
    </source>
</evidence>
<comment type="function">
    <text evidence="5">This enzyme is involved in nucleotide metabolism: it produces dUMP, the immediate precursor of thymidine nucleotides and it decreases the intracellular concentration of dUTP so that uracil cannot be incorporated into DNA.</text>
</comment>
<dbReference type="RefSeq" id="WP_114348966.1">
    <property type="nucleotide sequence ID" value="NZ_QPJL01000007.1"/>
</dbReference>
<evidence type="ECO:0000256" key="1">
    <source>
        <dbReference type="ARBA" id="ARBA00006581"/>
    </source>
</evidence>
<feature type="domain" description="dUTPase-like" evidence="6">
    <location>
        <begin position="25"/>
        <end position="156"/>
    </location>
</feature>
<comment type="caution">
    <text evidence="5">Lacks conserved residue(s) required for the propagation of feature annotation.</text>
</comment>
<proteinExistence type="inferred from homology"/>
<dbReference type="PANTHER" id="PTHR11241">
    <property type="entry name" value="DEOXYURIDINE 5'-TRIPHOSPHATE NUCLEOTIDOHYDROLASE"/>
    <property type="match status" value="1"/>
</dbReference>
<accession>A0A368YX80</accession>
<dbReference type="InterPro" id="IPR033704">
    <property type="entry name" value="dUTPase_trimeric"/>
</dbReference>